<name>G0EUF9_CUPNN</name>
<dbReference type="AlphaFoldDB" id="G0EUF9"/>
<dbReference type="KEGG" id="cnc:CNE_1c28930"/>
<reference evidence="1 2" key="1">
    <citation type="journal article" date="2011" name="J. Bacteriol.">
        <title>Complete genome sequence of the type strain Cupriavidus necator N-1.</title>
        <authorList>
            <person name="Poehlein A."/>
            <person name="Kusian B."/>
            <person name="Friedrich B."/>
            <person name="Daniel R."/>
            <person name="Bowien B."/>
        </authorList>
    </citation>
    <scope>NUCLEOTIDE SEQUENCE [LARGE SCALE GENOMIC DNA]</scope>
    <source>
        <strain evidence="2">ATCC 43291 / DSM 13513 / CCUG 52238 / LMG 8453 / N-1</strain>
    </source>
</reference>
<evidence type="ECO:0000313" key="2">
    <source>
        <dbReference type="Proteomes" id="UP000006798"/>
    </source>
</evidence>
<protein>
    <submittedName>
        <fullName evidence="1">Uncharacterized protein</fullName>
    </submittedName>
</protein>
<proteinExistence type="predicted"/>
<dbReference type="HOGENOM" id="CLU_2478104_0_0_4"/>
<sequence length="87" mass="9302">MKAGNPRAIPCMGCGITDIYKSHKLALVRAPPYPYCSAVGRSGTSAPQPVPGPAGPDAYKRLPAASLGVTIAMRYQEHLREHQKEKA</sequence>
<dbReference type="Proteomes" id="UP000006798">
    <property type="component" value="Chromosome 1"/>
</dbReference>
<dbReference type="EMBL" id="CP002877">
    <property type="protein sequence ID" value="AEI78206.1"/>
    <property type="molecule type" value="Genomic_DNA"/>
</dbReference>
<organism evidence="1 2">
    <name type="scientific">Cupriavidus necator (strain ATCC 43291 / DSM 13513 / CCUG 52238 / LMG 8453 / N-1)</name>
    <name type="common">Ralstonia eutropha</name>
    <dbReference type="NCBI Taxonomy" id="1042878"/>
    <lineage>
        <taxon>Bacteria</taxon>
        <taxon>Pseudomonadati</taxon>
        <taxon>Pseudomonadota</taxon>
        <taxon>Betaproteobacteria</taxon>
        <taxon>Burkholderiales</taxon>
        <taxon>Burkholderiaceae</taxon>
        <taxon>Cupriavidus</taxon>
    </lineage>
</organism>
<accession>G0EUF9</accession>
<gene>
    <name evidence="1" type="ordered locus">CNE_1c28930</name>
</gene>
<evidence type="ECO:0000313" key="1">
    <source>
        <dbReference type="EMBL" id="AEI78206.1"/>
    </source>
</evidence>